<comment type="caution">
    <text evidence="1">The sequence shown here is derived from an EMBL/GenBank/DDBJ whole genome shotgun (WGS) entry which is preliminary data.</text>
</comment>
<organism evidence="1 2">
    <name type="scientific">Paenibacillus ehimensis</name>
    <dbReference type="NCBI Taxonomy" id="79264"/>
    <lineage>
        <taxon>Bacteria</taxon>
        <taxon>Bacillati</taxon>
        <taxon>Bacillota</taxon>
        <taxon>Bacilli</taxon>
        <taxon>Bacillales</taxon>
        <taxon>Paenibacillaceae</taxon>
        <taxon>Paenibacillus</taxon>
    </lineage>
</organism>
<protein>
    <recommendedName>
        <fullName evidence="3">HPr kinase</fullName>
    </recommendedName>
</protein>
<dbReference type="SUPFAM" id="SSF53795">
    <property type="entry name" value="PEP carboxykinase-like"/>
    <property type="match status" value="1"/>
</dbReference>
<dbReference type="Proteomes" id="UP001168883">
    <property type="component" value="Unassembled WGS sequence"/>
</dbReference>
<sequence length="376" mass="42217">MDRRELASLLEQCGSLEHPAHSADYRLAACTVRLHCSAPELFQEIHDVLSPTFGGERAAELPAGGWRFAVMVSDAWDFERFAQAAEGETVIAQSTGYRTLRGKVLEDATVRYVANTESGNLIAVDNVRKLAAAIGRKPDSSLILDASATIRNILRSELERRGGFVLHSSSLRVKDKGVAIIGEKGAGKSTLLMEWLMNAGAACVGPDRTFFWKDRQGIRFSGWPSEIRLKAETVAEYPGLQAFVHQDPALWNGEKYEIPLQRLSSWHVPVAREVPLHVVIFKQYVPDMPDFQVEPLHRREDMIRELKSSLYTPEDPNYPNWIGVPNQSEEKAEDTLLHTPGLRFIKLTGGGSRERLLNLAQELVFDEAYEQRTYYP</sequence>
<name>A0ABT8V5U1_9BACL</name>
<dbReference type="InterPro" id="IPR027417">
    <property type="entry name" value="P-loop_NTPase"/>
</dbReference>
<evidence type="ECO:0008006" key="3">
    <source>
        <dbReference type="Google" id="ProtNLM"/>
    </source>
</evidence>
<gene>
    <name evidence="1" type="ORF">Q3C12_07260</name>
</gene>
<evidence type="ECO:0000313" key="1">
    <source>
        <dbReference type="EMBL" id="MDO3676798.1"/>
    </source>
</evidence>
<keyword evidence="2" id="KW-1185">Reference proteome</keyword>
<dbReference type="EMBL" id="JAUMKJ010000007">
    <property type="protein sequence ID" value="MDO3676798.1"/>
    <property type="molecule type" value="Genomic_DNA"/>
</dbReference>
<accession>A0ABT8V5U1</accession>
<dbReference type="RefSeq" id="WP_025848412.1">
    <property type="nucleotide sequence ID" value="NZ_JAUMKJ010000007.1"/>
</dbReference>
<evidence type="ECO:0000313" key="2">
    <source>
        <dbReference type="Proteomes" id="UP001168883"/>
    </source>
</evidence>
<reference evidence="1" key="1">
    <citation type="submission" date="2023-07" db="EMBL/GenBank/DDBJ databases">
        <authorList>
            <person name="Aktuganov G."/>
            <person name="Boyko T."/>
            <person name="Delegan Y."/>
            <person name="Galimzianova N."/>
            <person name="Gilvanova E."/>
            <person name="Korobov V."/>
            <person name="Kuzmina L."/>
            <person name="Melentiev A."/>
            <person name="Milman P."/>
            <person name="Ryabova A."/>
            <person name="Stupak E."/>
            <person name="Yasakov T."/>
            <person name="Zharikova N."/>
            <person name="Zhurenko E."/>
        </authorList>
    </citation>
    <scope>NUCLEOTIDE SEQUENCE</scope>
    <source>
        <strain evidence="1">IB-739</strain>
    </source>
</reference>
<proteinExistence type="predicted"/>
<dbReference type="Gene3D" id="3.40.50.300">
    <property type="entry name" value="P-loop containing nucleotide triphosphate hydrolases"/>
    <property type="match status" value="1"/>
</dbReference>